<feature type="compositionally biased region" description="Polar residues" evidence="1">
    <location>
        <begin position="12"/>
        <end position="21"/>
    </location>
</feature>
<feature type="region of interest" description="Disordered" evidence="1">
    <location>
        <begin position="1"/>
        <end position="21"/>
    </location>
</feature>
<evidence type="ECO:0000313" key="2">
    <source>
        <dbReference type="EMBL" id="ODH25194.1"/>
    </source>
</evidence>
<dbReference type="VEuPathDB" id="FungiDB:PABG_06837"/>
<gene>
    <name evidence="2" type="ORF">ACO22_05243</name>
</gene>
<sequence length="230" mass="25658">MVPDTQLLAQGGKQTQHHTFSVDTNSTALQPIIYGELFGSSMKPFLEPGSSGEGADSPLPFFDLDSRLDYVEYCIQNLVCKSYPGVGFLPVGRYAPENRDTLPPDQYELASAYPDLHAVAAHVGGCKWLWDMEKGPFDDEKDSQKEDEGVWRLKLIRDALQTMGIEGMQLLTLPREIIPPELLLATVRKIRDQIEALKQPPPVYIVGDVLQAPVSQDVYVCMATYWRGTN</sequence>
<dbReference type="EMBL" id="LZYO01000226">
    <property type="protein sequence ID" value="ODH25194.1"/>
    <property type="molecule type" value="Genomic_DNA"/>
</dbReference>
<organism evidence="2 3">
    <name type="scientific">Paracoccidioides brasiliensis</name>
    <dbReference type="NCBI Taxonomy" id="121759"/>
    <lineage>
        <taxon>Eukaryota</taxon>
        <taxon>Fungi</taxon>
        <taxon>Dikarya</taxon>
        <taxon>Ascomycota</taxon>
        <taxon>Pezizomycotina</taxon>
        <taxon>Eurotiomycetes</taxon>
        <taxon>Eurotiomycetidae</taxon>
        <taxon>Onygenales</taxon>
        <taxon>Ajellomycetaceae</taxon>
        <taxon>Paracoccidioides</taxon>
    </lineage>
</organism>
<dbReference type="AlphaFoldDB" id="A0A1D2JB08"/>
<dbReference type="VEuPathDB" id="FungiDB:PADG_06326"/>
<comment type="caution">
    <text evidence="2">The sequence shown here is derived from an EMBL/GenBank/DDBJ whole genome shotgun (WGS) entry which is preliminary data.</text>
</comment>
<dbReference type="Proteomes" id="UP000242814">
    <property type="component" value="Unassembled WGS sequence"/>
</dbReference>
<evidence type="ECO:0000313" key="3">
    <source>
        <dbReference type="Proteomes" id="UP000242814"/>
    </source>
</evidence>
<accession>A0A1D2JB08</accession>
<proteinExistence type="predicted"/>
<reference evidence="2 3" key="1">
    <citation type="submission" date="2016-06" db="EMBL/GenBank/DDBJ databases">
        <authorList>
            <person name="Kjaerup R.B."/>
            <person name="Dalgaard T.S."/>
            <person name="Juul-Madsen H.R."/>
        </authorList>
    </citation>
    <scope>NUCLEOTIDE SEQUENCE [LARGE SCALE GENOMIC DNA]</scope>
    <source>
        <strain evidence="2 3">Pb300</strain>
    </source>
</reference>
<protein>
    <submittedName>
        <fullName evidence="2">Uncharacterized protein</fullName>
    </submittedName>
</protein>
<name>A0A1D2JB08_PARBR</name>
<evidence type="ECO:0000256" key="1">
    <source>
        <dbReference type="SAM" id="MobiDB-lite"/>
    </source>
</evidence>